<evidence type="ECO:0000313" key="13">
    <source>
        <dbReference type="Proteomes" id="UP001279734"/>
    </source>
</evidence>
<accession>A0AAD3XDH2</accession>
<sequence>MVLGAAMAVFLKYQEGLTTLLNSKISPPCFFLLSSFLNNGIEDSSYQLAVKLESSQWWRLNWSFGVRKSKRNGCSSVPKFFNKARSREIWRTRRKDRGEKSFVMRVSDDEIDDFDGEDGKENTELSLVRASRFSFHDSYRSGSDDSEDEPAHQLYGPVIEKMGVVEGTLLEVTHQYRLGIKEEIRNQIFALETELVTANDKYASALAQVEKNAEMRREIDRKTDRQYQRKIAEALDNHLTAVQRDHEHRSQLEEKRIRDDAALEESRRKEKALQEEKLRKQKAKEEEEARLEASKRADEARKHALEAERRANEAAEKIAKENSMKAATATIAEHENQIDSTLGIQNVQSDGPKKVQSPVLGNIVRAAESALKLEERRLLKYKESDEKYQALLSSSNKGFVGYERQIGRRIKQISGSIENVRVKANELVKIFKDPLCPQSVSMMMFVKKVISIYENPNANFDTSAFACGRVIVLVSAQVPQVMDLLLAQFHTACIYTVPKHIIYSQSAFATKESYFKAIGYREEDGKMEEKDHYLERLRSCMKLYGALVQTQVEGFRNMHGLEEGWTWLARFLNALPANLYTAEALDAFLRMAGFALHRKYKSQFRKLLKAIARYFVTPLKARGGEPKLNSVINRLQDYIETKRFLVEPEGWRPPGSLLSRASNPDTIHQNEY</sequence>
<dbReference type="InterPro" id="IPR012476">
    <property type="entry name" value="GLE1"/>
</dbReference>
<keyword evidence="5" id="KW-0653">Protein transport</keyword>
<dbReference type="EMBL" id="BSYO01000003">
    <property type="protein sequence ID" value="GMH01544.1"/>
    <property type="molecule type" value="Genomic_DNA"/>
</dbReference>
<dbReference type="Pfam" id="PF07817">
    <property type="entry name" value="GLE1"/>
    <property type="match status" value="1"/>
</dbReference>
<evidence type="ECO:0000256" key="10">
    <source>
        <dbReference type="ARBA" id="ARBA00029983"/>
    </source>
</evidence>
<proteinExistence type="inferred from homology"/>
<evidence type="ECO:0000256" key="5">
    <source>
        <dbReference type="ARBA" id="ARBA00022927"/>
    </source>
</evidence>
<comment type="caution">
    <text evidence="12">The sequence shown here is derived from an EMBL/GenBank/DDBJ whole genome shotgun (WGS) entry which is preliminary data.</text>
</comment>
<keyword evidence="4" id="KW-0509">mRNA transport</keyword>
<dbReference type="PANTHER" id="PTHR12960:SF0">
    <property type="entry name" value="MRNA EXPORT FACTOR GLE1"/>
    <property type="match status" value="1"/>
</dbReference>
<protein>
    <recommendedName>
        <fullName evidence="9">mRNA export factor GLE1</fullName>
    </recommendedName>
    <alternativeName>
        <fullName evidence="10">Nucleoporin GLE1</fullName>
    </alternativeName>
</protein>
<keyword evidence="6" id="KW-0811">Translocation</keyword>
<dbReference type="GO" id="GO:0031369">
    <property type="term" value="F:translation initiation factor binding"/>
    <property type="evidence" value="ECO:0007669"/>
    <property type="project" value="TreeGrafter"/>
</dbReference>
<evidence type="ECO:0000256" key="2">
    <source>
        <dbReference type="ARBA" id="ARBA00011056"/>
    </source>
</evidence>
<comment type="similarity">
    <text evidence="2">Belongs to the GLE1 family.</text>
</comment>
<dbReference type="GO" id="GO:0016973">
    <property type="term" value="P:poly(A)+ mRNA export from nucleus"/>
    <property type="evidence" value="ECO:0007669"/>
    <property type="project" value="InterPro"/>
</dbReference>
<dbReference type="PANTHER" id="PTHR12960">
    <property type="entry name" value="GLE-1-RELATED"/>
    <property type="match status" value="1"/>
</dbReference>
<dbReference type="GO" id="GO:0015031">
    <property type="term" value="P:protein transport"/>
    <property type="evidence" value="ECO:0007669"/>
    <property type="project" value="UniProtKB-KW"/>
</dbReference>
<evidence type="ECO:0000313" key="12">
    <source>
        <dbReference type="EMBL" id="GMH01544.1"/>
    </source>
</evidence>
<keyword evidence="13" id="KW-1185">Reference proteome</keyword>
<keyword evidence="3" id="KW-0813">Transport</keyword>
<evidence type="ECO:0000256" key="3">
    <source>
        <dbReference type="ARBA" id="ARBA00022448"/>
    </source>
</evidence>
<dbReference type="GO" id="GO:0005543">
    <property type="term" value="F:phospholipid binding"/>
    <property type="evidence" value="ECO:0007669"/>
    <property type="project" value="TreeGrafter"/>
</dbReference>
<feature type="compositionally biased region" description="Basic and acidic residues" evidence="11">
    <location>
        <begin position="243"/>
        <end position="321"/>
    </location>
</feature>
<evidence type="ECO:0000256" key="7">
    <source>
        <dbReference type="ARBA" id="ARBA00023132"/>
    </source>
</evidence>
<keyword evidence="7" id="KW-0906">Nuclear pore complex</keyword>
<evidence type="ECO:0000256" key="8">
    <source>
        <dbReference type="ARBA" id="ARBA00023242"/>
    </source>
</evidence>
<dbReference type="Proteomes" id="UP001279734">
    <property type="component" value="Unassembled WGS sequence"/>
</dbReference>
<dbReference type="GO" id="GO:0005737">
    <property type="term" value="C:cytoplasm"/>
    <property type="evidence" value="ECO:0007669"/>
    <property type="project" value="TreeGrafter"/>
</dbReference>
<evidence type="ECO:0000256" key="6">
    <source>
        <dbReference type="ARBA" id="ARBA00023010"/>
    </source>
</evidence>
<evidence type="ECO:0000256" key="9">
    <source>
        <dbReference type="ARBA" id="ARBA00026227"/>
    </source>
</evidence>
<dbReference type="InterPro" id="IPR038506">
    <property type="entry name" value="GLE1-like_sf"/>
</dbReference>
<comment type="subcellular location">
    <subcellularLocation>
        <location evidence="1">Nucleus</location>
        <location evidence="1">Nuclear pore complex</location>
    </subcellularLocation>
</comment>
<organism evidence="12 13">
    <name type="scientific">Nepenthes gracilis</name>
    <name type="common">Slender pitcher plant</name>
    <dbReference type="NCBI Taxonomy" id="150966"/>
    <lineage>
        <taxon>Eukaryota</taxon>
        <taxon>Viridiplantae</taxon>
        <taxon>Streptophyta</taxon>
        <taxon>Embryophyta</taxon>
        <taxon>Tracheophyta</taxon>
        <taxon>Spermatophyta</taxon>
        <taxon>Magnoliopsida</taxon>
        <taxon>eudicotyledons</taxon>
        <taxon>Gunneridae</taxon>
        <taxon>Pentapetalae</taxon>
        <taxon>Caryophyllales</taxon>
        <taxon>Nepenthaceae</taxon>
        <taxon>Nepenthes</taxon>
    </lineage>
</organism>
<dbReference type="GO" id="GO:0000822">
    <property type="term" value="F:inositol hexakisphosphate binding"/>
    <property type="evidence" value="ECO:0007669"/>
    <property type="project" value="TreeGrafter"/>
</dbReference>
<dbReference type="Gene3D" id="1.25.40.510">
    <property type="entry name" value="GLE1-like"/>
    <property type="match status" value="1"/>
</dbReference>
<feature type="region of interest" description="Disordered" evidence="11">
    <location>
        <begin position="238"/>
        <end position="321"/>
    </location>
</feature>
<evidence type="ECO:0000256" key="4">
    <source>
        <dbReference type="ARBA" id="ARBA00022816"/>
    </source>
</evidence>
<name>A0AAD3XDH2_NEPGR</name>
<reference evidence="12" key="1">
    <citation type="submission" date="2023-05" db="EMBL/GenBank/DDBJ databases">
        <title>Nepenthes gracilis genome sequencing.</title>
        <authorList>
            <person name="Fukushima K."/>
        </authorList>
    </citation>
    <scope>NUCLEOTIDE SEQUENCE</scope>
    <source>
        <strain evidence="12">SING2019-196</strain>
    </source>
</reference>
<dbReference type="GO" id="GO:0044614">
    <property type="term" value="C:nuclear pore cytoplasmic filaments"/>
    <property type="evidence" value="ECO:0007669"/>
    <property type="project" value="TreeGrafter"/>
</dbReference>
<keyword evidence="8" id="KW-0539">Nucleus</keyword>
<dbReference type="AlphaFoldDB" id="A0AAD3XDH2"/>
<gene>
    <name evidence="12" type="ORF">Nepgr_003383</name>
</gene>
<evidence type="ECO:0000256" key="11">
    <source>
        <dbReference type="SAM" id="MobiDB-lite"/>
    </source>
</evidence>
<evidence type="ECO:0000256" key="1">
    <source>
        <dbReference type="ARBA" id="ARBA00004567"/>
    </source>
</evidence>